<reference evidence="2 3" key="1">
    <citation type="submission" date="2020-08" db="EMBL/GenBank/DDBJ databases">
        <title>Cohnella phylogeny.</title>
        <authorList>
            <person name="Dunlap C."/>
        </authorList>
    </citation>
    <scope>NUCLEOTIDE SEQUENCE [LARGE SCALE GENOMIC DNA]</scope>
    <source>
        <strain evidence="2 3">DSM 25241</strain>
    </source>
</reference>
<dbReference type="InterPro" id="IPR051553">
    <property type="entry name" value="Ran_GTPase-activating"/>
</dbReference>
<dbReference type="PANTHER" id="PTHR45982:SF1">
    <property type="entry name" value="REGULATOR OF CHROMOSOME CONDENSATION"/>
    <property type="match status" value="1"/>
</dbReference>
<gene>
    <name evidence="2" type="ORF">H7B67_16485</name>
</gene>
<name>A0A841SZZ1_9BACL</name>
<dbReference type="Proteomes" id="UP000535838">
    <property type="component" value="Unassembled WGS sequence"/>
</dbReference>
<dbReference type="GO" id="GO:0005737">
    <property type="term" value="C:cytoplasm"/>
    <property type="evidence" value="ECO:0007669"/>
    <property type="project" value="TreeGrafter"/>
</dbReference>
<evidence type="ECO:0000259" key="1">
    <source>
        <dbReference type="PROSITE" id="PS51272"/>
    </source>
</evidence>
<dbReference type="Gene3D" id="2.60.40.10">
    <property type="entry name" value="Immunoglobulins"/>
    <property type="match status" value="3"/>
</dbReference>
<evidence type="ECO:0000313" key="2">
    <source>
        <dbReference type="EMBL" id="MBB6635718.1"/>
    </source>
</evidence>
<dbReference type="InterPro" id="IPR013783">
    <property type="entry name" value="Ig-like_fold"/>
</dbReference>
<dbReference type="InterPro" id="IPR025883">
    <property type="entry name" value="Cadherin-like_domain"/>
</dbReference>
<dbReference type="Gene3D" id="2.130.10.30">
    <property type="entry name" value="Regulator of chromosome condensation 1/beta-lactamase-inhibitor protein II"/>
    <property type="match status" value="2"/>
</dbReference>
<feature type="domain" description="SLH" evidence="1">
    <location>
        <begin position="1021"/>
        <end position="1080"/>
    </location>
</feature>
<dbReference type="GO" id="GO:0005085">
    <property type="term" value="F:guanyl-nucleotide exchange factor activity"/>
    <property type="evidence" value="ECO:0007669"/>
    <property type="project" value="TreeGrafter"/>
</dbReference>
<dbReference type="EMBL" id="JACJVQ010000014">
    <property type="protein sequence ID" value="MBB6635718.1"/>
    <property type="molecule type" value="Genomic_DNA"/>
</dbReference>
<keyword evidence="3" id="KW-1185">Reference proteome</keyword>
<sequence length="1144" mass="120312">MLLKGRKFVHLVLSLALLQGIVIPYGSRPADAAETRMGSEAEQIAAGVGHSLALKDDGSVVAWGHNLYGQSTVPEDAQSEVVSIAAGGFHTLALMEDGSVRTWGSDNQVIAPEREDAPFVAVAGGYFHSLALTSNGSVVAWGDDTYGETIVPADAESGVVAIAAGWNRSMVLKDDGSVVAWGFSSSTLPVDAKSGVVGIAAGFTHSLALKDDGTVVAWGSNANGQTDVPADLNDAIAIAAGWNFSLALKDDGSVVAWGDDSYGQTDVPPEAQSGVIAIAAGPDHALALKNDGAVIGWGNNIHGQINVPGNDNLGDLKMDEGEFAEPFSSSNTSYTSYIGPSVSSVHVTATLADTTYASLYVNNQPQASGSVATVGVSGPSAVIPVQVEPYLKAVKRYTITVIRDSTPPEVRFDLNGNALPAKTATSKVTVTDTESGLVAGSLQYAWTQSTAAPTGGWTAFTNGDSLGRTSGDGDWYLHIRASDRIGNVVDAVSNAFVLDNAAPDIALAGSNPMYVPQGGIYAEPGATATDAIDGNIPASSIGISGTVDTASFGTYPIRYSVADRAGNTATVTRNVYVYDGDAPTIYLNGTNPITVEANGVFTDPGATAQDAQDGDLSASIVVTGTVDTRVLGTYRLDYDVSDSAGNAAHTVTRSVYVQDTQPPVLELLGDPVMSVQLGETFTDPGAKATDAYYGDISSRIVVTGTVNMRQPGDYTLRYNVVDPSGNEASEVSRTVRVIGTTIVPTSGPVQDTRPYIDLNGNRFDPSQIDATKQSITLNVMPNDAGSAYASIPASVLADIADINDAFTIEIKAPYGSYRVPVDLASIIIGLEDKLAALKSKAEDIGFKIKLTDLSGSKEMQEAVANHLPNSEVQGAIVDFEVDIVDANTGKEFASADRFSRMVERVISLPDPLTEYYGAFLINPSAASFVPARVGGLHLEPAVTIQSYSNSVYVVVENALEFADVDNHWSKSYVELAAAKGLAEGMGNGKFDPDKTVTRAEFTAMLVRALGRGAYAGSAARYDDVKPDAWYYGAVTHAKELGLLDFARGTHFAPEKPISREEMASMLAAAISIEKPPVPEVPARLDTYRDMDKMDTAYREDIRLMAGLNIMTGTAVDTFGPKSETTRAQAAVVLIRMLRTLEWIN</sequence>
<dbReference type="Pfam" id="PF12733">
    <property type="entry name" value="Cadherin-like"/>
    <property type="match status" value="1"/>
</dbReference>
<dbReference type="Pfam" id="PF00395">
    <property type="entry name" value="SLH"/>
    <property type="match status" value="3"/>
</dbReference>
<dbReference type="PROSITE" id="PS51272">
    <property type="entry name" value="SLH"/>
    <property type="match status" value="3"/>
</dbReference>
<dbReference type="Pfam" id="PF13540">
    <property type="entry name" value="RCC1_2"/>
    <property type="match status" value="7"/>
</dbReference>
<dbReference type="InterPro" id="IPR009091">
    <property type="entry name" value="RCC1/BLIP-II"/>
</dbReference>
<protein>
    <submittedName>
        <fullName evidence="2">DUF5011 domain-containing protein</fullName>
    </submittedName>
</protein>
<dbReference type="Pfam" id="PF16403">
    <property type="entry name" value="Bact_surface_Ig-like"/>
    <property type="match status" value="3"/>
</dbReference>
<dbReference type="InterPro" id="IPR001119">
    <property type="entry name" value="SLH_dom"/>
</dbReference>
<evidence type="ECO:0000313" key="3">
    <source>
        <dbReference type="Proteomes" id="UP000535838"/>
    </source>
</evidence>
<dbReference type="SUPFAM" id="SSF50985">
    <property type="entry name" value="RCC1/BLIP-II"/>
    <property type="match status" value="2"/>
</dbReference>
<accession>A0A841SZZ1</accession>
<organism evidence="2 3">
    <name type="scientific">Cohnella thailandensis</name>
    <dbReference type="NCBI Taxonomy" id="557557"/>
    <lineage>
        <taxon>Bacteria</taxon>
        <taxon>Bacillati</taxon>
        <taxon>Bacillota</taxon>
        <taxon>Bacilli</taxon>
        <taxon>Bacillales</taxon>
        <taxon>Paenibacillaceae</taxon>
        <taxon>Cohnella</taxon>
    </lineage>
</organism>
<dbReference type="InterPro" id="IPR000408">
    <property type="entry name" value="Reg_chr_condens"/>
</dbReference>
<feature type="domain" description="SLH" evidence="1">
    <location>
        <begin position="1084"/>
        <end position="1144"/>
    </location>
</feature>
<dbReference type="AlphaFoldDB" id="A0A841SZZ1"/>
<proteinExistence type="predicted"/>
<dbReference type="PROSITE" id="PS00626">
    <property type="entry name" value="RCC1_2"/>
    <property type="match status" value="4"/>
</dbReference>
<dbReference type="PANTHER" id="PTHR45982">
    <property type="entry name" value="REGULATOR OF CHROMOSOME CONDENSATION"/>
    <property type="match status" value="1"/>
</dbReference>
<dbReference type="InterPro" id="IPR032179">
    <property type="entry name" value="Cry22Aa_Ig-like"/>
</dbReference>
<dbReference type="RefSeq" id="WP_185120956.1">
    <property type="nucleotide sequence ID" value="NZ_JACJVQ010000014.1"/>
</dbReference>
<feature type="domain" description="SLH" evidence="1">
    <location>
        <begin position="956"/>
        <end position="1019"/>
    </location>
</feature>
<comment type="caution">
    <text evidence="2">The sequence shown here is derived from an EMBL/GenBank/DDBJ whole genome shotgun (WGS) entry which is preliminary data.</text>
</comment>
<dbReference type="PROSITE" id="PS50012">
    <property type="entry name" value="RCC1_3"/>
    <property type="match status" value="5"/>
</dbReference>